<protein>
    <recommendedName>
        <fullName evidence="3">Retrotransposon gag domain-containing protein</fullName>
    </recommendedName>
</protein>
<accession>A0A2I0JYC5</accession>
<evidence type="ECO:0000313" key="1">
    <source>
        <dbReference type="EMBL" id="PKI60820.1"/>
    </source>
</evidence>
<dbReference type="EMBL" id="PGOL01001108">
    <property type="protein sequence ID" value="PKI60820.1"/>
    <property type="molecule type" value="Genomic_DNA"/>
</dbReference>
<dbReference type="AlphaFoldDB" id="A0A2I0JYC5"/>
<proteinExistence type="predicted"/>
<evidence type="ECO:0000313" key="2">
    <source>
        <dbReference type="Proteomes" id="UP000233551"/>
    </source>
</evidence>
<organism evidence="1 2">
    <name type="scientific">Punica granatum</name>
    <name type="common">Pomegranate</name>
    <dbReference type="NCBI Taxonomy" id="22663"/>
    <lineage>
        <taxon>Eukaryota</taxon>
        <taxon>Viridiplantae</taxon>
        <taxon>Streptophyta</taxon>
        <taxon>Embryophyta</taxon>
        <taxon>Tracheophyta</taxon>
        <taxon>Spermatophyta</taxon>
        <taxon>Magnoliopsida</taxon>
        <taxon>eudicotyledons</taxon>
        <taxon>Gunneridae</taxon>
        <taxon>Pentapetalae</taxon>
        <taxon>rosids</taxon>
        <taxon>malvids</taxon>
        <taxon>Myrtales</taxon>
        <taxon>Lythraceae</taxon>
        <taxon>Punica</taxon>
    </lineage>
</organism>
<sequence length="142" mass="16372">MSAEEYLAWISDVDRSFDYYGIPDDGSRVVRVVYRLRGKASTWWEKLENNRLQDGRNLVFTWRHMKQLLKCGSEHGFARCFLDFSLVLFRPTSQGVGLGIGNFALGMFWADVSKRQHVHGFGRRFVNIGLDMVFVDAFKALA</sequence>
<dbReference type="Proteomes" id="UP000233551">
    <property type="component" value="Unassembled WGS sequence"/>
</dbReference>
<gene>
    <name evidence="1" type="ORF">CRG98_018809</name>
</gene>
<comment type="caution">
    <text evidence="1">The sequence shown here is derived from an EMBL/GenBank/DDBJ whole genome shotgun (WGS) entry which is preliminary data.</text>
</comment>
<evidence type="ECO:0008006" key="3">
    <source>
        <dbReference type="Google" id="ProtNLM"/>
    </source>
</evidence>
<dbReference type="STRING" id="22663.A0A2I0JYC5"/>
<reference evidence="1 2" key="1">
    <citation type="submission" date="2017-11" db="EMBL/GenBank/DDBJ databases">
        <title>De-novo sequencing of pomegranate (Punica granatum L.) genome.</title>
        <authorList>
            <person name="Akparov Z."/>
            <person name="Amiraslanov A."/>
            <person name="Hajiyeva S."/>
            <person name="Abbasov M."/>
            <person name="Kaur K."/>
            <person name="Hamwieh A."/>
            <person name="Solovyev V."/>
            <person name="Salamov A."/>
            <person name="Braich B."/>
            <person name="Kosarev P."/>
            <person name="Mahmoud A."/>
            <person name="Hajiyev E."/>
            <person name="Babayeva S."/>
            <person name="Izzatullayeva V."/>
            <person name="Mammadov A."/>
            <person name="Mammadov A."/>
            <person name="Sharifova S."/>
            <person name="Ojaghi J."/>
            <person name="Eynullazada K."/>
            <person name="Bayramov B."/>
            <person name="Abdulazimova A."/>
            <person name="Shahmuradov I."/>
        </authorList>
    </citation>
    <scope>NUCLEOTIDE SEQUENCE [LARGE SCALE GENOMIC DNA]</scope>
    <source>
        <strain evidence="2">cv. AG2017</strain>
        <tissue evidence="1">Leaf</tissue>
    </source>
</reference>
<keyword evidence="2" id="KW-1185">Reference proteome</keyword>
<name>A0A2I0JYC5_PUNGR</name>